<dbReference type="InterPro" id="IPR051353">
    <property type="entry name" value="Tobamovirus_resist_UPF0261"/>
</dbReference>
<keyword evidence="2" id="KW-0378">Hydrolase</keyword>
<dbReference type="Pfam" id="PF09370">
    <property type="entry name" value="PEP_hydrolase"/>
    <property type="match status" value="1"/>
</dbReference>
<organism evidence="2 3">
    <name type="scientific">Luethyella okanaganae</name>
    <dbReference type="NCBI Taxonomy" id="69372"/>
    <lineage>
        <taxon>Bacteria</taxon>
        <taxon>Bacillati</taxon>
        <taxon>Actinomycetota</taxon>
        <taxon>Actinomycetes</taxon>
        <taxon>Micrococcales</taxon>
        <taxon>Microbacteriaceae</taxon>
        <taxon>Luethyella</taxon>
    </lineage>
</organism>
<evidence type="ECO:0000313" key="3">
    <source>
        <dbReference type="Proteomes" id="UP001596306"/>
    </source>
</evidence>
<reference evidence="3" key="1">
    <citation type="journal article" date="2019" name="Int. J. Syst. Evol. Microbiol.">
        <title>The Global Catalogue of Microorganisms (GCM) 10K type strain sequencing project: providing services to taxonomists for standard genome sequencing and annotation.</title>
        <authorList>
            <consortium name="The Broad Institute Genomics Platform"/>
            <consortium name="The Broad Institute Genome Sequencing Center for Infectious Disease"/>
            <person name="Wu L."/>
            <person name="Ma J."/>
        </authorList>
    </citation>
    <scope>NUCLEOTIDE SEQUENCE [LARGE SCALE GENOMIC DNA]</scope>
    <source>
        <strain evidence="3">CCUG 43304</strain>
    </source>
</reference>
<accession>A0ABW1VK00</accession>
<dbReference type="RefSeq" id="WP_386732538.1">
    <property type="nucleotide sequence ID" value="NZ_JBHSTP010000003.1"/>
</dbReference>
<dbReference type="GO" id="GO:0016787">
    <property type="term" value="F:hydrolase activity"/>
    <property type="evidence" value="ECO:0007669"/>
    <property type="project" value="UniProtKB-KW"/>
</dbReference>
<dbReference type="InterPro" id="IPR009215">
    <property type="entry name" value="TIM-br_IGPS-like"/>
</dbReference>
<dbReference type="PANTHER" id="PTHR31862:SF1">
    <property type="entry name" value="UPF0261 DOMAIN PROTEIN (AFU_ORTHOLOGUE AFUA_1G10120)"/>
    <property type="match status" value="1"/>
</dbReference>
<dbReference type="EMBL" id="JBHSTP010000003">
    <property type="protein sequence ID" value="MFC6357098.1"/>
    <property type="molecule type" value="Genomic_DNA"/>
</dbReference>
<dbReference type="PANTHER" id="PTHR31862">
    <property type="entry name" value="UPF0261 DOMAIN PROTEIN (AFU_ORTHOLOGUE AFUA_1G10120)"/>
    <property type="match status" value="1"/>
</dbReference>
<feature type="domain" description="TIM-barrel" evidence="1">
    <location>
        <begin position="12"/>
        <end position="272"/>
    </location>
</feature>
<protein>
    <submittedName>
        <fullName evidence="2">Phosphoenolpyruvate hydrolase family protein</fullName>
    </submittedName>
</protein>
<dbReference type="InterPro" id="IPR015813">
    <property type="entry name" value="Pyrv/PenolPyrv_kinase-like_dom"/>
</dbReference>
<dbReference type="Gene3D" id="3.20.20.70">
    <property type="entry name" value="Aldolase class I"/>
    <property type="match status" value="1"/>
</dbReference>
<gene>
    <name evidence="2" type="ORF">ACFQB0_13385</name>
</gene>
<dbReference type="InterPro" id="IPR013785">
    <property type="entry name" value="Aldolase_TIM"/>
</dbReference>
<name>A0ABW1VK00_9MICO</name>
<evidence type="ECO:0000313" key="2">
    <source>
        <dbReference type="EMBL" id="MFC6357098.1"/>
    </source>
</evidence>
<dbReference type="Proteomes" id="UP001596306">
    <property type="component" value="Unassembled WGS sequence"/>
</dbReference>
<evidence type="ECO:0000259" key="1">
    <source>
        <dbReference type="Pfam" id="PF09370"/>
    </source>
</evidence>
<dbReference type="PIRSF" id="PIRSF034452">
    <property type="entry name" value="TIM-br_sig_trnsd"/>
    <property type="match status" value="1"/>
</dbReference>
<comment type="caution">
    <text evidence="2">The sequence shown here is derived from an EMBL/GenBank/DDBJ whole genome shotgun (WGS) entry which is preliminary data.</text>
</comment>
<keyword evidence="3" id="KW-1185">Reference proteome</keyword>
<proteinExistence type="predicted"/>
<dbReference type="SUPFAM" id="SSF51621">
    <property type="entry name" value="Phosphoenolpyruvate/pyruvate domain"/>
    <property type="match status" value="1"/>
</dbReference>
<sequence length="282" mass="29798">MIAERDFTQQSIIDRLAATRAAGAPIVSVTAGVGIIAKCAEVAGVDLIFVTASGRSRHLGVPTTVNIGNATQMTLDMLPEIDNVVERTPLIAGIEATDGSRRRLSRVIDQFIEVGFDGVTNFPTVGTFPGWGEARKDVGEGTDREFELITAARDRGLYTVGQAYTVELAKGTADAGAHLVIARCGLTFGGRRGPEDSQTIEQAAEHVQAIVDAAKGANPEVLVLAHGGPFGTPESTDFLYAHTGVDGIHAESGVERIPVEDYVEAEIAAFKNQSLRESARAV</sequence>